<keyword evidence="3" id="KW-1185">Reference proteome</keyword>
<comment type="caution">
    <text evidence="2">The sequence shown here is derived from an EMBL/GenBank/DDBJ whole genome shotgun (WGS) entry which is preliminary data.</text>
</comment>
<organism evidence="2 3">
    <name type="scientific">Colletotrichum tanaceti</name>
    <dbReference type="NCBI Taxonomy" id="1306861"/>
    <lineage>
        <taxon>Eukaryota</taxon>
        <taxon>Fungi</taxon>
        <taxon>Dikarya</taxon>
        <taxon>Ascomycota</taxon>
        <taxon>Pezizomycotina</taxon>
        <taxon>Sordariomycetes</taxon>
        <taxon>Hypocreomycetidae</taxon>
        <taxon>Glomerellales</taxon>
        <taxon>Glomerellaceae</taxon>
        <taxon>Colletotrichum</taxon>
        <taxon>Colletotrichum destructivum species complex</taxon>
    </lineage>
</organism>
<dbReference type="EMBL" id="PJEX01000227">
    <property type="protein sequence ID" value="TKW52677.1"/>
    <property type="molecule type" value="Genomic_DNA"/>
</dbReference>
<feature type="region of interest" description="Disordered" evidence="1">
    <location>
        <begin position="1"/>
        <end position="24"/>
    </location>
</feature>
<name>A0A4U6XFE3_9PEZI</name>
<dbReference type="AlphaFoldDB" id="A0A4U6XFE3"/>
<gene>
    <name evidence="2" type="ORF">CTA1_9206</name>
</gene>
<evidence type="ECO:0000256" key="1">
    <source>
        <dbReference type="SAM" id="MobiDB-lite"/>
    </source>
</evidence>
<accession>A0A4U6XFE3</accession>
<dbReference type="Proteomes" id="UP000310108">
    <property type="component" value="Unassembled WGS sequence"/>
</dbReference>
<evidence type="ECO:0000313" key="2">
    <source>
        <dbReference type="EMBL" id="TKW52677.1"/>
    </source>
</evidence>
<protein>
    <submittedName>
        <fullName evidence="2">Uncharacterized protein</fullName>
    </submittedName>
</protein>
<feature type="region of interest" description="Disordered" evidence="1">
    <location>
        <begin position="39"/>
        <end position="63"/>
    </location>
</feature>
<sequence length="63" mass="6833">MTGTSRPTEAKPGAMGELKQDPGQLEDEIERLGRRCFRTDVSEADRGAQITPPAASRTSKMAK</sequence>
<proteinExistence type="predicted"/>
<reference evidence="2 3" key="1">
    <citation type="journal article" date="2019" name="PLoS ONE">
        <title>Comparative genome analysis indicates high evolutionary potential of pathogenicity genes in Colletotrichum tanaceti.</title>
        <authorList>
            <person name="Lelwala R.V."/>
            <person name="Korhonen P.K."/>
            <person name="Young N.D."/>
            <person name="Scott J.B."/>
            <person name="Ades P.A."/>
            <person name="Gasser R.B."/>
            <person name="Taylor P.W.J."/>
        </authorList>
    </citation>
    <scope>NUCLEOTIDE SEQUENCE [LARGE SCALE GENOMIC DNA]</scope>
    <source>
        <strain evidence="2">BRIP57314</strain>
    </source>
</reference>
<evidence type="ECO:0000313" key="3">
    <source>
        <dbReference type="Proteomes" id="UP000310108"/>
    </source>
</evidence>